<dbReference type="GO" id="GO:0043709">
    <property type="term" value="P:cell adhesion involved in single-species biofilm formation"/>
    <property type="evidence" value="ECO:0007669"/>
    <property type="project" value="TreeGrafter"/>
</dbReference>
<reference evidence="6 7" key="1">
    <citation type="submission" date="2018-06" db="EMBL/GenBank/DDBJ databases">
        <title>Genomic Encyclopedia of Type Strains, Phase III (KMG-III): the genomes of soil and plant-associated and newly described type strains.</title>
        <authorList>
            <person name="Whitman W."/>
        </authorList>
    </citation>
    <scope>NUCLEOTIDE SEQUENCE [LARGE SCALE GENOMIC DNA]</scope>
    <source>
        <strain evidence="6 7">CECT 7646</strain>
    </source>
</reference>
<dbReference type="InterPro" id="IPR029787">
    <property type="entry name" value="Nucleotide_cyclase"/>
</dbReference>
<dbReference type="EMBL" id="QJTC01000022">
    <property type="protein sequence ID" value="PYE74949.1"/>
    <property type="molecule type" value="Genomic_DNA"/>
</dbReference>
<dbReference type="Gene3D" id="3.30.70.270">
    <property type="match status" value="1"/>
</dbReference>
<dbReference type="GO" id="GO:0052621">
    <property type="term" value="F:diguanylate cyclase activity"/>
    <property type="evidence" value="ECO:0007669"/>
    <property type="project" value="UniProtKB-EC"/>
</dbReference>
<dbReference type="PROSITE" id="PS50110">
    <property type="entry name" value="RESPONSE_REGULATORY"/>
    <property type="match status" value="1"/>
</dbReference>
<evidence type="ECO:0000259" key="4">
    <source>
        <dbReference type="PROSITE" id="PS50110"/>
    </source>
</evidence>
<keyword evidence="7" id="KW-1185">Reference proteome</keyword>
<dbReference type="SMART" id="SM00267">
    <property type="entry name" value="GGDEF"/>
    <property type="match status" value="1"/>
</dbReference>
<dbReference type="PROSITE" id="PS50887">
    <property type="entry name" value="GGDEF"/>
    <property type="match status" value="1"/>
</dbReference>
<dbReference type="GO" id="GO:1902201">
    <property type="term" value="P:negative regulation of bacterial-type flagellum-dependent cell motility"/>
    <property type="evidence" value="ECO:0007669"/>
    <property type="project" value="TreeGrafter"/>
</dbReference>
<dbReference type="InterPro" id="IPR050469">
    <property type="entry name" value="Diguanylate_Cyclase"/>
</dbReference>
<dbReference type="SMART" id="SM00448">
    <property type="entry name" value="REC"/>
    <property type="match status" value="1"/>
</dbReference>
<dbReference type="RefSeq" id="WP_110466477.1">
    <property type="nucleotide sequence ID" value="NZ_JAMOFZ010000021.1"/>
</dbReference>
<dbReference type="CDD" id="cd01949">
    <property type="entry name" value="GGDEF"/>
    <property type="match status" value="1"/>
</dbReference>
<dbReference type="GO" id="GO:0000160">
    <property type="term" value="P:phosphorelay signal transduction system"/>
    <property type="evidence" value="ECO:0007669"/>
    <property type="project" value="InterPro"/>
</dbReference>
<dbReference type="OrthoDB" id="9813903at2"/>
<dbReference type="PANTHER" id="PTHR45138:SF9">
    <property type="entry name" value="DIGUANYLATE CYCLASE DGCM-RELATED"/>
    <property type="match status" value="1"/>
</dbReference>
<dbReference type="FunFam" id="3.30.70.270:FF:000001">
    <property type="entry name" value="Diguanylate cyclase domain protein"/>
    <property type="match status" value="1"/>
</dbReference>
<keyword evidence="3" id="KW-0597">Phosphoprotein</keyword>
<evidence type="ECO:0000313" key="7">
    <source>
        <dbReference type="Proteomes" id="UP000247540"/>
    </source>
</evidence>
<feature type="domain" description="GGDEF" evidence="5">
    <location>
        <begin position="391"/>
        <end position="523"/>
    </location>
</feature>
<dbReference type="InterPro" id="IPR043128">
    <property type="entry name" value="Rev_trsase/Diguanyl_cyclase"/>
</dbReference>
<dbReference type="InterPro" id="IPR000160">
    <property type="entry name" value="GGDEF_dom"/>
</dbReference>
<dbReference type="Gene3D" id="3.40.50.2300">
    <property type="match status" value="1"/>
</dbReference>
<feature type="modified residue" description="4-aspartylphosphate" evidence="3">
    <location>
        <position position="284"/>
    </location>
</feature>
<dbReference type="EC" id="2.7.7.65" evidence="1"/>
<protein>
    <recommendedName>
        <fullName evidence="1">diguanylate cyclase</fullName>
        <ecNumber evidence="1">2.7.7.65</ecNumber>
    </recommendedName>
</protein>
<dbReference type="NCBIfam" id="TIGR00254">
    <property type="entry name" value="GGDEF"/>
    <property type="match status" value="1"/>
</dbReference>
<dbReference type="InterPro" id="IPR011006">
    <property type="entry name" value="CheY-like_superfamily"/>
</dbReference>
<dbReference type="Pfam" id="PF00072">
    <property type="entry name" value="Response_reg"/>
    <property type="match status" value="1"/>
</dbReference>
<dbReference type="Proteomes" id="UP000247540">
    <property type="component" value="Unassembled WGS sequence"/>
</dbReference>
<accession>A0A318SEI3</accession>
<evidence type="ECO:0000313" key="6">
    <source>
        <dbReference type="EMBL" id="PYE74949.1"/>
    </source>
</evidence>
<evidence type="ECO:0000256" key="3">
    <source>
        <dbReference type="PROSITE-ProRule" id="PRU00169"/>
    </source>
</evidence>
<comment type="caution">
    <text evidence="6">The sequence shown here is derived from an EMBL/GenBank/DDBJ whole genome shotgun (WGS) entry which is preliminary data.</text>
</comment>
<dbReference type="GO" id="GO:0005886">
    <property type="term" value="C:plasma membrane"/>
    <property type="evidence" value="ECO:0007669"/>
    <property type="project" value="TreeGrafter"/>
</dbReference>
<dbReference type="Pfam" id="PF00990">
    <property type="entry name" value="GGDEF"/>
    <property type="match status" value="1"/>
</dbReference>
<comment type="catalytic activity">
    <reaction evidence="2">
        <text>2 GTP = 3',3'-c-di-GMP + 2 diphosphate</text>
        <dbReference type="Rhea" id="RHEA:24898"/>
        <dbReference type="ChEBI" id="CHEBI:33019"/>
        <dbReference type="ChEBI" id="CHEBI:37565"/>
        <dbReference type="ChEBI" id="CHEBI:58805"/>
        <dbReference type="EC" id="2.7.7.65"/>
    </reaction>
</comment>
<dbReference type="CDD" id="cd00156">
    <property type="entry name" value="REC"/>
    <property type="match status" value="1"/>
</dbReference>
<evidence type="ECO:0000256" key="1">
    <source>
        <dbReference type="ARBA" id="ARBA00012528"/>
    </source>
</evidence>
<name>A0A318SEI3_9BURK</name>
<evidence type="ECO:0000259" key="5">
    <source>
        <dbReference type="PROSITE" id="PS50887"/>
    </source>
</evidence>
<dbReference type="InterPro" id="IPR001789">
    <property type="entry name" value="Sig_transdc_resp-reg_receiver"/>
</dbReference>
<gene>
    <name evidence="6" type="ORF">DFQ15_12231</name>
</gene>
<sequence length="530" mass="58687">MRDVEALHTAWEGLARTWEQARQAPDVLENWATLMPHCDQVWTVAQQFGMTEISAALSPVLEVLDTVDAPGTEKAEAIAGLLPDLLQAVGQALDAAPSPPPRGQNLRSKGPPVVAVLGMCESKAHAVLLQMEHYGYQFQLFTDTRIGLAYAVKHRAAAVLLVIDGGFTPAVRQLVDEIVRRGMQWCAVAERGDYELRLEAVRRGALYFFVTPLAIESLVEVLDPLAFPARVAPYRVLVLDDSRTMLSAVRKALRPHPIQLGILSKPEKVLDVLHHFVPDVLLLDVHLEGCTGMELAKMIRQHRAFESVPIIFMTGDTGKDAQRRAMEHGGDEFLTKPVEDEQLVSTVLQKAERYRGLRKRMVEDSLTGLYNHVATKSMLEQCLQSAARDGQPLTYAIVDIDHFKRVNDLYGHAAGDMVIRTLSRMLRQRLRVGDVVGRYGGEEFAAVIYGCPPTEAERMLDGIRESFGRLYHAYEEGIFSVTFSAGIAHFPAFSGMAELMGAADEALYRAKRAGRNRVLAAVAEDRRDAA</sequence>
<proteinExistence type="predicted"/>
<dbReference type="AlphaFoldDB" id="A0A318SEI3"/>
<dbReference type="SUPFAM" id="SSF55073">
    <property type="entry name" value="Nucleotide cyclase"/>
    <property type="match status" value="1"/>
</dbReference>
<feature type="domain" description="Response regulatory" evidence="4">
    <location>
        <begin position="235"/>
        <end position="351"/>
    </location>
</feature>
<dbReference type="SUPFAM" id="SSF52172">
    <property type="entry name" value="CheY-like"/>
    <property type="match status" value="1"/>
</dbReference>
<dbReference type="PANTHER" id="PTHR45138">
    <property type="entry name" value="REGULATORY COMPONENTS OF SENSORY TRANSDUCTION SYSTEM"/>
    <property type="match status" value="1"/>
</dbReference>
<organism evidence="6 7">
    <name type="scientific">Xylophilus ampelinus</name>
    <dbReference type="NCBI Taxonomy" id="54067"/>
    <lineage>
        <taxon>Bacteria</taxon>
        <taxon>Pseudomonadati</taxon>
        <taxon>Pseudomonadota</taxon>
        <taxon>Betaproteobacteria</taxon>
        <taxon>Burkholderiales</taxon>
        <taxon>Xylophilus</taxon>
    </lineage>
</organism>
<evidence type="ECO:0000256" key="2">
    <source>
        <dbReference type="ARBA" id="ARBA00034247"/>
    </source>
</evidence>